<dbReference type="SUPFAM" id="SSF50129">
    <property type="entry name" value="GroES-like"/>
    <property type="match status" value="1"/>
</dbReference>
<proteinExistence type="inferred from homology"/>
<dbReference type="InterPro" id="IPR020843">
    <property type="entry name" value="ER"/>
</dbReference>
<dbReference type="CDD" id="cd05284">
    <property type="entry name" value="arabinose_DH_like"/>
    <property type="match status" value="1"/>
</dbReference>
<dbReference type="Pfam" id="PF08240">
    <property type="entry name" value="ADH_N"/>
    <property type="match status" value="1"/>
</dbReference>
<dbReference type="EMBL" id="FOWQ01000001">
    <property type="protein sequence ID" value="SFO75723.1"/>
    <property type="molecule type" value="Genomic_DNA"/>
</dbReference>
<dbReference type="SMART" id="SM00829">
    <property type="entry name" value="PKS_ER"/>
    <property type="match status" value="1"/>
</dbReference>
<dbReference type="RefSeq" id="WP_091107316.1">
    <property type="nucleotide sequence ID" value="NZ_FOWQ01000001.1"/>
</dbReference>
<dbReference type="GO" id="GO:0008270">
    <property type="term" value="F:zinc ion binding"/>
    <property type="evidence" value="ECO:0007669"/>
    <property type="project" value="InterPro"/>
</dbReference>
<dbReference type="OrthoDB" id="3567264at2"/>
<protein>
    <recommendedName>
        <fullName evidence="3">alcohol dehydrogenase</fullName>
        <ecNumber evidence="3">1.1.1.1</ecNumber>
    </recommendedName>
</protein>
<comment type="similarity">
    <text evidence="2 9">Belongs to the zinc-containing alcohol dehydrogenase family.</text>
</comment>
<dbReference type="PROSITE" id="PS00059">
    <property type="entry name" value="ADH_ZINC"/>
    <property type="match status" value="1"/>
</dbReference>
<comment type="catalytic activity">
    <reaction evidence="8">
        <text>a primary alcohol + NAD(+) = an aldehyde + NADH + H(+)</text>
        <dbReference type="Rhea" id="RHEA:10736"/>
        <dbReference type="ChEBI" id="CHEBI:15378"/>
        <dbReference type="ChEBI" id="CHEBI:15734"/>
        <dbReference type="ChEBI" id="CHEBI:17478"/>
        <dbReference type="ChEBI" id="CHEBI:57540"/>
        <dbReference type="ChEBI" id="CHEBI:57945"/>
        <dbReference type="EC" id="1.1.1.1"/>
    </reaction>
</comment>
<evidence type="ECO:0000256" key="3">
    <source>
        <dbReference type="ARBA" id="ARBA00013190"/>
    </source>
</evidence>
<reference evidence="12" key="1">
    <citation type="submission" date="2016-10" db="EMBL/GenBank/DDBJ databases">
        <authorList>
            <person name="Varghese N."/>
            <person name="Submissions S."/>
        </authorList>
    </citation>
    <scope>NUCLEOTIDE SEQUENCE [LARGE SCALE GENOMIC DNA]</scope>
    <source>
        <strain evidence="12">DSM 44208</strain>
    </source>
</reference>
<evidence type="ECO:0000256" key="7">
    <source>
        <dbReference type="ARBA" id="ARBA00049164"/>
    </source>
</evidence>
<evidence type="ECO:0000256" key="6">
    <source>
        <dbReference type="ARBA" id="ARBA00023002"/>
    </source>
</evidence>
<evidence type="ECO:0000256" key="5">
    <source>
        <dbReference type="ARBA" id="ARBA00022833"/>
    </source>
</evidence>
<dbReference type="Proteomes" id="UP000198857">
    <property type="component" value="Unassembled WGS sequence"/>
</dbReference>
<dbReference type="Gene3D" id="3.90.180.10">
    <property type="entry name" value="Medium-chain alcohol dehydrogenases, catalytic domain"/>
    <property type="match status" value="1"/>
</dbReference>
<dbReference type="PANTHER" id="PTHR42940:SF8">
    <property type="entry name" value="VACUOLAR PROTEIN SORTING-ASSOCIATED PROTEIN 11"/>
    <property type="match status" value="1"/>
</dbReference>
<evidence type="ECO:0000256" key="4">
    <source>
        <dbReference type="ARBA" id="ARBA00022723"/>
    </source>
</evidence>
<evidence type="ECO:0000313" key="12">
    <source>
        <dbReference type="Proteomes" id="UP000198857"/>
    </source>
</evidence>
<dbReference type="Gene3D" id="3.40.50.720">
    <property type="entry name" value="NAD(P)-binding Rossmann-like Domain"/>
    <property type="match status" value="1"/>
</dbReference>
<evidence type="ECO:0000256" key="9">
    <source>
        <dbReference type="RuleBase" id="RU361277"/>
    </source>
</evidence>
<comment type="catalytic activity">
    <reaction evidence="7">
        <text>a secondary alcohol + NAD(+) = a ketone + NADH + H(+)</text>
        <dbReference type="Rhea" id="RHEA:10740"/>
        <dbReference type="ChEBI" id="CHEBI:15378"/>
        <dbReference type="ChEBI" id="CHEBI:17087"/>
        <dbReference type="ChEBI" id="CHEBI:35681"/>
        <dbReference type="ChEBI" id="CHEBI:57540"/>
        <dbReference type="ChEBI" id="CHEBI:57945"/>
        <dbReference type="EC" id="1.1.1.1"/>
    </reaction>
</comment>
<evidence type="ECO:0000313" key="11">
    <source>
        <dbReference type="EMBL" id="SFO75723.1"/>
    </source>
</evidence>
<accession>A0A1I5JT84</accession>
<organism evidence="11 12">
    <name type="scientific">Geodermatophilus dictyosporus</name>
    <dbReference type="NCBI Taxonomy" id="1523247"/>
    <lineage>
        <taxon>Bacteria</taxon>
        <taxon>Bacillati</taxon>
        <taxon>Actinomycetota</taxon>
        <taxon>Actinomycetes</taxon>
        <taxon>Geodermatophilales</taxon>
        <taxon>Geodermatophilaceae</taxon>
        <taxon>Geodermatophilus</taxon>
    </lineage>
</organism>
<dbReference type="SUPFAM" id="SSF51735">
    <property type="entry name" value="NAD(P)-binding Rossmann-fold domains"/>
    <property type="match status" value="1"/>
</dbReference>
<dbReference type="EC" id="1.1.1.1" evidence="3"/>
<dbReference type="InterPro" id="IPR011032">
    <property type="entry name" value="GroES-like_sf"/>
</dbReference>
<comment type="cofactor">
    <cofactor evidence="1 9">
        <name>Zn(2+)</name>
        <dbReference type="ChEBI" id="CHEBI:29105"/>
    </cofactor>
</comment>
<dbReference type="InterPro" id="IPR002328">
    <property type="entry name" value="ADH_Zn_CS"/>
</dbReference>
<dbReference type="InterPro" id="IPR036291">
    <property type="entry name" value="NAD(P)-bd_dom_sf"/>
</dbReference>
<evidence type="ECO:0000256" key="8">
    <source>
        <dbReference type="ARBA" id="ARBA00049243"/>
    </source>
</evidence>
<keyword evidence="6" id="KW-0560">Oxidoreductase</keyword>
<dbReference type="PANTHER" id="PTHR42940">
    <property type="entry name" value="ALCOHOL DEHYDROGENASE 1-RELATED"/>
    <property type="match status" value="1"/>
</dbReference>
<keyword evidence="5 9" id="KW-0862">Zinc</keyword>
<dbReference type="InterPro" id="IPR013149">
    <property type="entry name" value="ADH-like_C"/>
</dbReference>
<dbReference type="GO" id="GO:0004022">
    <property type="term" value="F:alcohol dehydrogenase (NAD+) activity"/>
    <property type="evidence" value="ECO:0007669"/>
    <property type="project" value="UniProtKB-EC"/>
</dbReference>
<dbReference type="AlphaFoldDB" id="A0A1I5JT84"/>
<evidence type="ECO:0000256" key="1">
    <source>
        <dbReference type="ARBA" id="ARBA00001947"/>
    </source>
</evidence>
<name>A0A1I5JT84_9ACTN</name>
<dbReference type="Pfam" id="PF00107">
    <property type="entry name" value="ADH_zinc_N"/>
    <property type="match status" value="1"/>
</dbReference>
<keyword evidence="12" id="KW-1185">Reference proteome</keyword>
<evidence type="ECO:0000256" key="2">
    <source>
        <dbReference type="ARBA" id="ARBA00008072"/>
    </source>
</evidence>
<keyword evidence="4 9" id="KW-0479">Metal-binding</keyword>
<evidence type="ECO:0000259" key="10">
    <source>
        <dbReference type="SMART" id="SM00829"/>
    </source>
</evidence>
<feature type="domain" description="Enoyl reductase (ER)" evidence="10">
    <location>
        <begin position="16"/>
        <end position="339"/>
    </location>
</feature>
<sequence length="341" mass="35819">MKAVRVHEYHADPSIDDIPEPELQGPLDVIVKIGGAGVCRTDLHILEGQWADIQDPELPYVIGHENAGWVHRVGEGVTNVAVGDTVILHPQPSCGLCLACRAGRDMQCEHAFFPGLSNDDGGMAEYLRTTARACVKLDPSTNPADVAALADAGITAYHAVRKALPLLHPGTTAVVQGAGGLGHIGVQCLAALSGARVVVVDRNPDALELARQIGADETVVADGNQVQAVQELTGGGADVVFDFVAEQGAEMDGWHMTGPAGSLYVIGYGGELRIPTLEFVAGEKNVVGNIVGTYTDLAELMVLAQAGKVTLHTQQYPLDRAVDAIRDLDAGKVRGRAILVP</sequence>
<dbReference type="InterPro" id="IPR013154">
    <property type="entry name" value="ADH-like_N"/>
</dbReference>
<dbReference type="STRING" id="1523247.SAMN05660464_1000"/>
<gene>
    <name evidence="11" type="ORF">SAMN05660464_1000</name>
</gene>